<evidence type="ECO:0000313" key="2">
    <source>
        <dbReference type="Proteomes" id="UP001233836"/>
    </source>
</evidence>
<evidence type="ECO:0000313" key="1">
    <source>
        <dbReference type="EMBL" id="MDQ0171066.1"/>
    </source>
</evidence>
<gene>
    <name evidence="1" type="ORF">J2T19_002518</name>
</gene>
<sequence length="59" mass="6837">MDLLRNTATLEATNEIKIKSLDMLLIVDNIGHRNKQRRVTLQSLCAVWLPRGVHLRSKR</sequence>
<reference evidence="1 2" key="1">
    <citation type="submission" date="2023-07" db="EMBL/GenBank/DDBJ databases">
        <title>Sorghum-associated microbial communities from plants grown in Nebraska, USA.</title>
        <authorList>
            <person name="Schachtman D."/>
        </authorList>
    </citation>
    <scope>NUCLEOTIDE SEQUENCE [LARGE SCALE GENOMIC DNA]</scope>
    <source>
        <strain evidence="1 2">DS1314</strain>
    </source>
</reference>
<dbReference type="Proteomes" id="UP001233836">
    <property type="component" value="Unassembled WGS sequence"/>
</dbReference>
<name>A0ABT9WCU6_9BACL</name>
<dbReference type="EMBL" id="JAUSTI010000006">
    <property type="protein sequence ID" value="MDQ0171066.1"/>
    <property type="molecule type" value="Genomic_DNA"/>
</dbReference>
<organism evidence="1 2">
    <name type="scientific">Paenibacillus tundrae</name>
    <dbReference type="NCBI Taxonomy" id="528187"/>
    <lineage>
        <taxon>Bacteria</taxon>
        <taxon>Bacillati</taxon>
        <taxon>Bacillota</taxon>
        <taxon>Bacilli</taxon>
        <taxon>Bacillales</taxon>
        <taxon>Paenibacillaceae</taxon>
        <taxon>Paenibacillus</taxon>
    </lineage>
</organism>
<accession>A0ABT9WCU6</accession>
<protein>
    <submittedName>
        <fullName evidence="1">Uncharacterized protein</fullName>
    </submittedName>
</protein>
<proteinExistence type="predicted"/>
<comment type="caution">
    <text evidence="1">The sequence shown here is derived from an EMBL/GenBank/DDBJ whole genome shotgun (WGS) entry which is preliminary data.</text>
</comment>
<keyword evidence="2" id="KW-1185">Reference proteome</keyword>